<comment type="caution">
    <text evidence="2">The sequence shown here is derived from an EMBL/GenBank/DDBJ whole genome shotgun (WGS) entry which is preliminary data.</text>
</comment>
<gene>
    <name evidence="2" type="ORF">FAM09_04225</name>
</gene>
<sequence>MKRRELEEVVIRHSNHLEKFCNRLPGSFEQEDIHDLRVEYKKTRAFLRLLQLEKDAGDLKIPDKLKAIYHAGGKVRDMQLFLAELYGIGVAMQIPSSITHWCQQLFISKEQMVAAIEAVQFKKILNGITKELPRQLHDETLHKFMHQKIAAIHIVLLAADNENDLHIIRKQLKDIIYTIRVYEQDWGIPFPIKAWQSETQLNDMAGSLGDFNDRCGAISLLQAVYSDSSNDQEKIVLQDLHRHWLHLKEAQQRDLLQQVRTLNMEHSF</sequence>
<dbReference type="Gene3D" id="1.40.20.10">
    <property type="entry name" value="CHAD domain"/>
    <property type="match status" value="1"/>
</dbReference>
<dbReference type="Proteomes" id="UP000306918">
    <property type="component" value="Unassembled WGS sequence"/>
</dbReference>
<name>A0A4S8HZT0_9BACT</name>
<dbReference type="AlphaFoldDB" id="A0A4S8HZT0"/>
<organism evidence="2 3">
    <name type="scientific">Niastella caeni</name>
    <dbReference type="NCBI Taxonomy" id="2569763"/>
    <lineage>
        <taxon>Bacteria</taxon>
        <taxon>Pseudomonadati</taxon>
        <taxon>Bacteroidota</taxon>
        <taxon>Chitinophagia</taxon>
        <taxon>Chitinophagales</taxon>
        <taxon>Chitinophagaceae</taxon>
        <taxon>Niastella</taxon>
    </lineage>
</organism>
<dbReference type="RefSeq" id="WP_136575813.1">
    <property type="nucleotide sequence ID" value="NZ_STFF01000001.1"/>
</dbReference>
<dbReference type="InterPro" id="IPR038186">
    <property type="entry name" value="CHAD_dom_sf"/>
</dbReference>
<proteinExistence type="predicted"/>
<dbReference type="Pfam" id="PF05235">
    <property type="entry name" value="CHAD"/>
    <property type="match status" value="1"/>
</dbReference>
<dbReference type="EMBL" id="STFF01000001">
    <property type="protein sequence ID" value="THU41323.1"/>
    <property type="molecule type" value="Genomic_DNA"/>
</dbReference>
<feature type="domain" description="CHAD" evidence="1">
    <location>
        <begin position="15"/>
        <end position="222"/>
    </location>
</feature>
<dbReference type="InterPro" id="IPR007899">
    <property type="entry name" value="CHAD_dom"/>
</dbReference>
<dbReference type="OrthoDB" id="676869at2"/>
<protein>
    <submittedName>
        <fullName evidence="2">CHAD domain-containing protein</fullName>
    </submittedName>
</protein>
<evidence type="ECO:0000313" key="2">
    <source>
        <dbReference type="EMBL" id="THU41323.1"/>
    </source>
</evidence>
<reference evidence="2 3" key="1">
    <citation type="submission" date="2019-04" db="EMBL/GenBank/DDBJ databases">
        <title>Niastella caeni sp. nov., isolated from activated sludge.</title>
        <authorList>
            <person name="Sheng M."/>
        </authorList>
    </citation>
    <scope>NUCLEOTIDE SEQUENCE [LARGE SCALE GENOMIC DNA]</scope>
    <source>
        <strain evidence="2 3">HX-2-15</strain>
    </source>
</reference>
<keyword evidence="3" id="KW-1185">Reference proteome</keyword>
<accession>A0A4S8HZT0</accession>
<evidence type="ECO:0000313" key="3">
    <source>
        <dbReference type="Proteomes" id="UP000306918"/>
    </source>
</evidence>
<evidence type="ECO:0000259" key="1">
    <source>
        <dbReference type="Pfam" id="PF05235"/>
    </source>
</evidence>